<reference evidence="6 10" key="6">
    <citation type="submission" date="2018-06" db="EMBL/GenBank/DDBJ databases">
        <title>Serratia marcescens genome sequencing and assembly.</title>
        <authorList>
            <person name="Martins R.C.R."/>
            <person name="Perdigao-Neto L.V."/>
            <person name="Costa S.F."/>
            <person name="Levin A.S.S."/>
        </authorList>
    </citation>
    <scope>NUCLEOTIDE SEQUENCE [LARGE SCALE GENOMIC DNA]</scope>
    <source>
        <strain evidence="6 10">1283</strain>
    </source>
</reference>
<dbReference type="Proteomes" id="UP000245399">
    <property type="component" value="Chromosome"/>
</dbReference>
<reference evidence="7" key="3">
    <citation type="submission" date="2017-12" db="EMBL/GenBank/DDBJ databases">
        <title>FDA dAtabase for Regulatory Grade micrObial Sequences (FDA-ARGOS): Supporting development and validation of Infectious Disease Dx tests.</title>
        <authorList>
            <person name="Campos J."/>
            <person name="Goldberg B."/>
            <person name="Tallon L."/>
            <person name="Sadzewicz L."/>
            <person name="Sengamalay N."/>
            <person name="Ott S."/>
            <person name="Godinez A."/>
            <person name="Nagaraj S."/>
            <person name="Vavikolanu K."/>
            <person name="Vyas G."/>
            <person name="Nadendla S."/>
            <person name="Aluvathingal J."/>
            <person name="Geyer C."/>
            <person name="Nandy P."/>
            <person name="Hobson J."/>
            <person name="Sichtig H."/>
        </authorList>
    </citation>
    <scope>NUCLEOTIDE SEQUENCE [LARGE SCALE GENOMIC DNA]</scope>
    <source>
        <strain evidence="7">FDAARGOS_79</strain>
    </source>
</reference>
<dbReference type="EMBL" id="JAXABG010000001">
    <property type="protein sequence ID" value="MDX7081218.1"/>
    <property type="molecule type" value="Genomic_DNA"/>
</dbReference>
<sequence length="301" mass="34520">MDFSIVIPIYNSARYLPKTLKRVFNACQGFDYQVILVDDCSDEDDIKYIRQIAATNSNVMLHEKKKKSNAAVSRNLGIKLAQSEIVFFLDSDDYFTTNYIIRRMNKHEDRHIDIIFGNYAEVSGDSVRDFNFHYKSGSSGEDFLFLEMGDIRSSTISIRKKSDRRFLFPEFLNKHQDWGFLVNATNLGAHVAHDAGGGVFLDVGRYGRMTAKLNLEASDRFINTFLSPSDRHISGFACKHLLASLYSENAQAFNYYSSRIVRRSLSGKFKMIKWYGDCLARLGLFSVGGRLLRNVRQGFRR</sequence>
<evidence type="ECO:0000313" key="3">
    <source>
        <dbReference type="EMBL" id="MDX7081218.1"/>
    </source>
</evidence>
<reference evidence="10" key="7">
    <citation type="submission" date="2018-06" db="EMBL/GenBank/DDBJ databases">
        <title>Serratia marcescens genome sequencing and assembly.</title>
        <authorList>
            <person name="Martins R.C."/>
            <person name="Perdigao-Neto L.V."/>
            <person name="Costa S.F."/>
            <person name="Levin A.S.S."/>
        </authorList>
    </citation>
    <scope>NUCLEOTIDE SEQUENCE [LARGE SCALE GENOMIC DNA]</scope>
    <source>
        <strain evidence="10">1283</strain>
    </source>
</reference>
<evidence type="ECO:0000313" key="5">
    <source>
        <dbReference type="EMBL" id="PNO70021.1"/>
    </source>
</evidence>
<dbReference type="GO" id="GO:0016757">
    <property type="term" value="F:glycosyltransferase activity"/>
    <property type="evidence" value="ECO:0007669"/>
    <property type="project" value="UniProtKB-KW"/>
</dbReference>
<reference evidence="5" key="4">
    <citation type="submission" date="2017-12" db="EMBL/GenBank/DDBJ databases">
        <title>FDA dAtabase for Regulatory Grade micrObial Sequences (FDA-ARGOS): Supporting development and validation of Infectious Disease Dx tests.</title>
        <authorList>
            <person name="Campos J."/>
            <person name="Goldberg B."/>
            <person name="Tallon L.J."/>
            <person name="Sadzewicz L."/>
            <person name="Sengamalay N."/>
            <person name="Ott S."/>
            <person name="Godinez A."/>
            <person name="Nagaraj S."/>
            <person name="Vavikolanu K."/>
            <person name="Vyas G."/>
            <person name="Nadendla S."/>
            <person name="Aluvathingal J."/>
            <person name="Geyer C."/>
            <person name="Nandy P."/>
            <person name="Hobson J."/>
            <person name="Sichtig H."/>
        </authorList>
    </citation>
    <scope>NUCLEOTIDE SEQUENCE</scope>
    <source>
        <strain evidence="5">FDAARGOS_79</strain>
    </source>
</reference>
<gene>
    <name evidence="4" type="ORF">AN695_0214875</name>
    <name evidence="2" type="ORF">DKC05_26015</name>
    <name evidence="6" type="ORF">DMW51_27405</name>
    <name evidence="5" type="ORF">MC70_008415</name>
    <name evidence="3" type="ORF">SJ435_02340</name>
</gene>
<name>A0A0A5LUB8_SERMA</name>
<dbReference type="Proteomes" id="UP000050489">
    <property type="component" value="Unassembled WGS sequence"/>
</dbReference>
<reference evidence="8" key="1">
    <citation type="submission" date="2016-04" db="EMBL/GenBank/DDBJ databases">
        <authorList>
            <person name="Osei Sekyere J."/>
            <person name="Sivertsen A."/>
            <person name="Pedersen A.T."/>
            <person name="Sundsfjord A."/>
        </authorList>
    </citation>
    <scope>NUCLEOTIDE SEQUENCE [LARGE SCALE GENOMIC DNA]</scope>
    <source>
        <strain evidence="8">945174350</strain>
    </source>
</reference>
<dbReference type="Proteomes" id="UP001275057">
    <property type="component" value="Unassembled WGS sequence"/>
</dbReference>
<reference evidence="3 11" key="9">
    <citation type="submission" date="2023-11" db="EMBL/GenBank/DDBJ databases">
        <title>Detection of rare carbapenemases in Enterobacterales - comparison of two colorimetric and two CIM-based carbapenemase assays.</title>
        <authorList>
            <person name="Schaffarczyk L."/>
            <person name="Noster J."/>
            <person name="Stelzer Y."/>
            <person name="Sattler J."/>
            <person name="Gatermann S."/>
            <person name="Hamprecht A."/>
        </authorList>
    </citation>
    <scope>NUCLEOTIDE SEQUENCE [LARGE SCALE GENOMIC DNA]</scope>
    <source>
        <strain evidence="3 11">CIM-Carb-136</strain>
    </source>
</reference>
<evidence type="ECO:0000313" key="6">
    <source>
        <dbReference type="EMBL" id="PYA54855.1"/>
    </source>
</evidence>
<dbReference type="EMBL" id="LJEX02000093">
    <property type="protein sequence ID" value="OCO84847.1"/>
    <property type="molecule type" value="Genomic_DNA"/>
</dbReference>
<dbReference type="InterPro" id="IPR050834">
    <property type="entry name" value="Glycosyltransf_2"/>
</dbReference>
<dbReference type="CDD" id="cd00761">
    <property type="entry name" value="Glyco_tranf_GTA_type"/>
    <property type="match status" value="1"/>
</dbReference>
<evidence type="ECO:0000313" key="8">
    <source>
        <dbReference type="Proteomes" id="UP000050489"/>
    </source>
</evidence>
<evidence type="ECO:0000313" key="2">
    <source>
        <dbReference type="EMBL" id="AWL70859.1"/>
    </source>
</evidence>
<reference evidence="2 9" key="5">
    <citation type="submission" date="2018-05" db="EMBL/GenBank/DDBJ databases">
        <title>Klebsiella quasipneumonaiae provides a window into carbapenemase gene transfer, plasmid rearrangements and nosocomial acquisition from the hospital environment.</title>
        <authorList>
            <person name="Mathers A.J."/>
            <person name="Vegesana K."/>
            <person name="Stoesser N."/>
            <person name="Crook D."/>
            <person name="Vaughan A."/>
            <person name="Barry K."/>
            <person name="Parikh H."/>
            <person name="Sebra R."/>
            <person name="Kotay S."/>
            <person name="Walker A.S."/>
            <person name="Sheppard A.E."/>
        </authorList>
    </citation>
    <scope>NUCLEOTIDE SEQUENCE [LARGE SCALE GENOMIC DNA]</scope>
    <source>
        <strain evidence="2 9">CAV1761</strain>
    </source>
</reference>
<dbReference type="EC" id="2.4.-.-" evidence="3"/>
<evidence type="ECO:0000313" key="4">
    <source>
        <dbReference type="EMBL" id="OCO84847.1"/>
    </source>
</evidence>
<keyword evidence="5" id="KW-0808">Transferase</keyword>
<dbReference type="InterPro" id="IPR029044">
    <property type="entry name" value="Nucleotide-diphossugar_trans"/>
</dbReference>
<accession>A0A0A5LUB8</accession>
<evidence type="ECO:0000313" key="10">
    <source>
        <dbReference type="Proteomes" id="UP000247823"/>
    </source>
</evidence>
<dbReference type="Proteomes" id="UP000247823">
    <property type="component" value="Unassembled WGS sequence"/>
</dbReference>
<dbReference type="Pfam" id="PF00535">
    <property type="entry name" value="Glycos_transf_2"/>
    <property type="match status" value="1"/>
</dbReference>
<dbReference type="Proteomes" id="UP000030378">
    <property type="component" value="Unassembled WGS sequence"/>
</dbReference>
<reference evidence="6" key="8">
    <citation type="submission" date="2018-06" db="EMBL/GenBank/DDBJ databases">
        <authorList>
            <person name="Martins R.C."/>
            <person name="Perdigao-Neto L.V."/>
            <person name="Costa S.F."/>
            <person name="Levin A.S.S."/>
        </authorList>
    </citation>
    <scope>NUCLEOTIDE SEQUENCE</scope>
    <source>
        <strain evidence="6">1283</strain>
    </source>
</reference>
<protein>
    <submittedName>
        <fullName evidence="5">Glycosyl transferase</fullName>
    </submittedName>
    <submittedName>
        <fullName evidence="2">Glycosyltransferase family 2 protein</fullName>
    </submittedName>
    <submittedName>
        <fullName evidence="3">Glycosyltransferase family A protein</fullName>
        <ecNumber evidence="3">2.4.-.-</ecNumber>
    </submittedName>
</protein>
<feature type="domain" description="Glycosyltransferase 2-like" evidence="1">
    <location>
        <begin position="4"/>
        <end position="162"/>
    </location>
</feature>
<dbReference type="EMBL" id="CP029449">
    <property type="protein sequence ID" value="AWL70859.1"/>
    <property type="molecule type" value="Genomic_DNA"/>
</dbReference>
<dbReference type="AlphaFoldDB" id="A0A0A5LUB8"/>
<organism evidence="5 7">
    <name type="scientific">Serratia marcescens</name>
    <dbReference type="NCBI Taxonomy" id="615"/>
    <lineage>
        <taxon>Bacteria</taxon>
        <taxon>Pseudomonadati</taxon>
        <taxon>Pseudomonadota</taxon>
        <taxon>Gammaproteobacteria</taxon>
        <taxon>Enterobacterales</taxon>
        <taxon>Yersiniaceae</taxon>
        <taxon>Serratia</taxon>
    </lineage>
</organism>
<reference evidence="4" key="2">
    <citation type="journal article" date="2017" name="PLoS ONE">
        <title>Genomic and phenotypic characterisation of fluoroquinolone resistance mechanisms in Enterobacteriaceae in Durban, South Africa.</title>
        <authorList>
            <person name="Osei Sekyere J."/>
            <person name="Amoako D.G."/>
        </authorList>
    </citation>
    <scope>NUCLEOTIDE SEQUENCE</scope>
    <source>
        <strain evidence="4">945174350</strain>
    </source>
</reference>
<dbReference type="Gene3D" id="3.90.550.10">
    <property type="entry name" value="Spore Coat Polysaccharide Biosynthesis Protein SpsA, Chain A"/>
    <property type="match status" value="1"/>
</dbReference>
<dbReference type="PANTHER" id="PTHR43685:SF2">
    <property type="entry name" value="GLYCOSYLTRANSFERASE 2-LIKE DOMAIN-CONTAINING PROTEIN"/>
    <property type="match status" value="1"/>
</dbReference>
<evidence type="ECO:0000313" key="7">
    <source>
        <dbReference type="Proteomes" id="UP000030378"/>
    </source>
</evidence>
<dbReference type="EMBL" id="JTBC02000002">
    <property type="protein sequence ID" value="PNO70021.1"/>
    <property type="molecule type" value="Genomic_DNA"/>
</dbReference>
<dbReference type="RefSeq" id="WP_038876980.1">
    <property type="nucleotide sequence ID" value="NZ_CABMHU010000130.1"/>
</dbReference>
<dbReference type="EMBL" id="QJQB01000614">
    <property type="protein sequence ID" value="PYA54855.1"/>
    <property type="molecule type" value="Genomic_DNA"/>
</dbReference>
<proteinExistence type="predicted"/>
<evidence type="ECO:0000259" key="1">
    <source>
        <dbReference type="Pfam" id="PF00535"/>
    </source>
</evidence>
<dbReference type="InterPro" id="IPR001173">
    <property type="entry name" value="Glyco_trans_2-like"/>
</dbReference>
<keyword evidence="10" id="KW-1185">Reference proteome</keyword>
<dbReference type="PANTHER" id="PTHR43685">
    <property type="entry name" value="GLYCOSYLTRANSFERASE"/>
    <property type="match status" value="1"/>
</dbReference>
<evidence type="ECO:0000313" key="11">
    <source>
        <dbReference type="Proteomes" id="UP001275057"/>
    </source>
</evidence>
<keyword evidence="3" id="KW-0328">Glycosyltransferase</keyword>
<dbReference type="GeneID" id="98188814"/>
<evidence type="ECO:0000313" key="9">
    <source>
        <dbReference type="Proteomes" id="UP000245399"/>
    </source>
</evidence>
<dbReference type="SUPFAM" id="SSF53448">
    <property type="entry name" value="Nucleotide-diphospho-sugar transferases"/>
    <property type="match status" value="1"/>
</dbReference>